<organism evidence="2 3">
    <name type="scientific">Cylicocyclus nassatus</name>
    <name type="common">Nematode worm</name>
    <dbReference type="NCBI Taxonomy" id="53992"/>
    <lineage>
        <taxon>Eukaryota</taxon>
        <taxon>Metazoa</taxon>
        <taxon>Ecdysozoa</taxon>
        <taxon>Nematoda</taxon>
        <taxon>Chromadorea</taxon>
        <taxon>Rhabditida</taxon>
        <taxon>Rhabditina</taxon>
        <taxon>Rhabditomorpha</taxon>
        <taxon>Strongyloidea</taxon>
        <taxon>Strongylidae</taxon>
        <taxon>Cylicocyclus</taxon>
    </lineage>
</organism>
<accession>A0AA36H865</accession>
<dbReference type="Proteomes" id="UP001176961">
    <property type="component" value="Unassembled WGS sequence"/>
</dbReference>
<evidence type="ECO:0000313" key="2">
    <source>
        <dbReference type="EMBL" id="CAJ0605890.1"/>
    </source>
</evidence>
<evidence type="ECO:0000256" key="1">
    <source>
        <dbReference type="SAM" id="SignalP"/>
    </source>
</evidence>
<feature type="chain" id="PRO_5041212516" evidence="1">
    <location>
        <begin position="18"/>
        <end position="61"/>
    </location>
</feature>
<dbReference type="EMBL" id="CATQJL010000316">
    <property type="protein sequence ID" value="CAJ0605890.1"/>
    <property type="molecule type" value="Genomic_DNA"/>
</dbReference>
<reference evidence="2" key="1">
    <citation type="submission" date="2023-07" db="EMBL/GenBank/DDBJ databases">
        <authorList>
            <consortium name="CYATHOMIX"/>
        </authorList>
    </citation>
    <scope>NUCLEOTIDE SEQUENCE</scope>
    <source>
        <strain evidence="2">N/A</strain>
    </source>
</reference>
<keyword evidence="1" id="KW-0732">Signal</keyword>
<evidence type="ECO:0000313" key="3">
    <source>
        <dbReference type="Proteomes" id="UP001176961"/>
    </source>
</evidence>
<comment type="caution">
    <text evidence="2">The sequence shown here is derived from an EMBL/GenBank/DDBJ whole genome shotgun (WGS) entry which is preliminary data.</text>
</comment>
<gene>
    <name evidence="2" type="ORF">CYNAS_LOCUS17873</name>
</gene>
<proteinExistence type="predicted"/>
<sequence length="61" mass="6576">MKLLLLIVASLLAIASTAPQWADDCDCGKEGGKMFKRSPQCFGPDCVGGRCVGPNCWRRGF</sequence>
<name>A0AA36H865_CYLNA</name>
<feature type="signal peptide" evidence="1">
    <location>
        <begin position="1"/>
        <end position="17"/>
    </location>
</feature>
<protein>
    <submittedName>
        <fullName evidence="2">Uncharacterized protein</fullName>
    </submittedName>
</protein>
<keyword evidence="3" id="KW-1185">Reference proteome</keyword>
<dbReference type="AlphaFoldDB" id="A0AA36H865"/>